<feature type="compositionally biased region" description="Acidic residues" evidence="1">
    <location>
        <begin position="1059"/>
        <end position="1080"/>
    </location>
</feature>
<keyword evidence="3" id="KW-1185">Reference proteome</keyword>
<accession>A0A3N2PNT9</accession>
<feature type="compositionally biased region" description="Acidic residues" evidence="1">
    <location>
        <begin position="778"/>
        <end position="790"/>
    </location>
</feature>
<sequence>MDPIPDTHVSHKMTVDEARQLLGMNNNGVLNWCPNAFRAGPWDPGVDSNHPWQHKDVEVFLRHLGYGRLYPMPEILDDAKATAEGDRWRREVSDAYVEYGRMFRFGMDRIHHVLSQEHLLSDDDHEAVLREAWTSVSQSAMYADLFGSCAISEDSAQGYRFYLEQYRDCELVRDFGPGSNDMKLTLPRTIFDMKPAKAKVQADIIAPQRLALQVPGINVKSLSRRGLLLMFMLKRYNATPASFAIPDWEANHIGRSSRLIVGPYCDARFMAFPSQTMSYEQKYGERLRSALKIPDLKPSDWLHWAHGKYWHGCDIQNPTAAEALSPVFKDLRQLGRIFGWGDGLLILQSQGLILRYLHAVGRLLLQKQAASGSFPTERIEPLTEEESKHDPLLIGYEPPPEDVWDSEDTGQQKTQEGGPTGEDNNDDDDDDDRERQERTKRQLPHLYSTDLAAKSRLVDDVLRRFITLLVYSVEMPCVLVDLRDMVEKEATKHGFPYAKWADPRSTFPKSLQDAIVRFLFHARWFQDMLLTALLYRGFFHGSWSVRDYFERSPSNEALRAMVTESKEKSPWALPRGLAHFNRLGQLDFRIVKDAEDPLAAEMHRSLDMVANGHLHRFIHLHIIVEEFSQHCSTLSRRDLESSYRCYPVANITILLKTLTRATREFNLIMPFQKAIDEIRADPVKVRRMQESTGFGRFVLHHDDFPFERHVDPAACRDLRWLFGVRYANDPKTFVTVEEAKSRMGNFWTGIHSWVSGLGENSPRYFAASLGEALSGQVQEEETDEDDEKETDDGRAQSGEKDKQAENEQPAEKDQQGQGEAAEPSGDDAVLTITSEGCGPISTLNPRWVALEEPQDTSSGKAATSPTAARSAMEEILDANKKWILNRYRDTTPAPFVLEGGVEKGFGTQAGGAKSGTKGSKFGTEDWETIEMTFGGRKGQIRWHDWLRVTTGLGLGVEPIGGSAFKFSWTASSLIPKERLGSTSVVLHSQHGKDTAVSLRPTKVKEFVNALERFMHINLRVITRFYGPNPLRQVATQQQGSAAGGDAAQAGLAMVWDWDDEEEEEEEEDDEEEEEEWEVSESEASSSDLSEDDLAGHVHDEQDVDAESDSEVEVSRPAKRNVASEPEGRRPVKKVRFS</sequence>
<dbReference type="OrthoDB" id="2922289at2759"/>
<gene>
    <name evidence="2" type="ORF">SODALDRAFT_57878</name>
</gene>
<name>A0A3N2PNT9_SODAK</name>
<dbReference type="STRING" id="1314773.A0A3N2PNT9"/>
<evidence type="ECO:0000256" key="1">
    <source>
        <dbReference type="SAM" id="MobiDB-lite"/>
    </source>
</evidence>
<dbReference type="RefSeq" id="XP_028463906.1">
    <property type="nucleotide sequence ID" value="XM_028615499.1"/>
</dbReference>
<dbReference type="EMBL" id="ML119060">
    <property type="protein sequence ID" value="ROT36100.1"/>
    <property type="molecule type" value="Genomic_DNA"/>
</dbReference>
<organism evidence="2 3">
    <name type="scientific">Sodiomyces alkalinus (strain CBS 110278 / VKM F-3762 / F11)</name>
    <name type="common">Alkaliphilic filamentous fungus</name>
    <dbReference type="NCBI Taxonomy" id="1314773"/>
    <lineage>
        <taxon>Eukaryota</taxon>
        <taxon>Fungi</taxon>
        <taxon>Dikarya</taxon>
        <taxon>Ascomycota</taxon>
        <taxon>Pezizomycotina</taxon>
        <taxon>Sordariomycetes</taxon>
        <taxon>Hypocreomycetidae</taxon>
        <taxon>Glomerellales</taxon>
        <taxon>Plectosphaerellaceae</taxon>
        <taxon>Sodiomyces</taxon>
    </lineage>
</organism>
<evidence type="ECO:0000313" key="2">
    <source>
        <dbReference type="EMBL" id="ROT36100.1"/>
    </source>
</evidence>
<feature type="compositionally biased region" description="Acidic residues" evidence="1">
    <location>
        <begin position="1101"/>
        <end position="1111"/>
    </location>
</feature>
<dbReference type="AlphaFoldDB" id="A0A3N2PNT9"/>
<feature type="compositionally biased region" description="Acidic residues" evidence="1">
    <location>
        <begin position="399"/>
        <end position="408"/>
    </location>
</feature>
<feature type="region of interest" description="Disordered" evidence="1">
    <location>
        <begin position="374"/>
        <end position="442"/>
    </location>
</feature>
<feature type="region of interest" description="Disordered" evidence="1">
    <location>
        <begin position="772"/>
        <end position="836"/>
    </location>
</feature>
<dbReference type="GeneID" id="39583976"/>
<proteinExistence type="predicted"/>
<evidence type="ECO:0000313" key="3">
    <source>
        <dbReference type="Proteomes" id="UP000272025"/>
    </source>
</evidence>
<feature type="compositionally biased region" description="Basic and acidic residues" evidence="1">
    <location>
        <begin position="377"/>
        <end position="391"/>
    </location>
</feature>
<feature type="compositionally biased region" description="Basic and acidic residues" evidence="1">
    <location>
        <begin position="791"/>
        <end position="814"/>
    </location>
</feature>
<reference evidence="2 3" key="1">
    <citation type="journal article" date="2018" name="Mol. Ecol.">
        <title>The obligate alkalophilic soda-lake fungus Sodiomyces alkalinus has shifted to a protein diet.</title>
        <authorList>
            <person name="Grum-Grzhimaylo A.A."/>
            <person name="Falkoski D.L."/>
            <person name="van den Heuvel J."/>
            <person name="Valero-Jimenez C.A."/>
            <person name="Min B."/>
            <person name="Choi I.G."/>
            <person name="Lipzen A."/>
            <person name="Daum C.G."/>
            <person name="Aanen D.K."/>
            <person name="Tsang A."/>
            <person name="Henrissat B."/>
            <person name="Bilanenko E.N."/>
            <person name="de Vries R.P."/>
            <person name="van Kan J.A.L."/>
            <person name="Grigoriev I.V."/>
            <person name="Debets A.J.M."/>
        </authorList>
    </citation>
    <scope>NUCLEOTIDE SEQUENCE [LARGE SCALE GENOMIC DNA]</scope>
    <source>
        <strain evidence="2 3">F11</strain>
    </source>
</reference>
<feature type="region of interest" description="Disordered" evidence="1">
    <location>
        <begin position="1059"/>
        <end position="1137"/>
    </location>
</feature>
<protein>
    <submittedName>
        <fullName evidence="2">Uncharacterized protein</fullName>
    </submittedName>
</protein>
<feature type="compositionally biased region" description="Acidic residues" evidence="1">
    <location>
        <begin position="423"/>
        <end position="432"/>
    </location>
</feature>
<dbReference type="Proteomes" id="UP000272025">
    <property type="component" value="Unassembled WGS sequence"/>
</dbReference>